<dbReference type="HOGENOM" id="CLU_917418_0_0_0"/>
<reference evidence="3 4" key="1">
    <citation type="journal article" date="2010" name="Stand. Genomic Sci.">
        <title>Complete genome sequence of Meiothermus silvanus type strain (VI-R2).</title>
        <authorList>
            <person name="Sikorski J."/>
            <person name="Tindall B.J."/>
            <person name="Lowry S."/>
            <person name="Lucas S."/>
            <person name="Nolan M."/>
            <person name="Copeland A."/>
            <person name="Glavina Del Rio T."/>
            <person name="Tice H."/>
            <person name="Cheng J.F."/>
            <person name="Han C."/>
            <person name="Pitluck S."/>
            <person name="Liolios K."/>
            <person name="Ivanova N."/>
            <person name="Mavromatis K."/>
            <person name="Mikhailova N."/>
            <person name="Pati A."/>
            <person name="Goodwin L."/>
            <person name="Chen A."/>
            <person name="Palaniappan K."/>
            <person name="Land M."/>
            <person name="Hauser L."/>
            <person name="Chang Y.J."/>
            <person name="Jeffries C.D."/>
            <person name="Rohde M."/>
            <person name="Goker M."/>
            <person name="Woyke T."/>
            <person name="Bristow J."/>
            <person name="Eisen J.A."/>
            <person name="Markowitz V."/>
            <person name="Hugenholtz P."/>
            <person name="Kyrpides N.C."/>
            <person name="Klenk H.P."/>
            <person name="Lapidus A."/>
        </authorList>
    </citation>
    <scope>NUCLEOTIDE SEQUENCE [LARGE SCALE GENOMIC DNA]</scope>
    <source>
        <strain evidence="4">ATCC 700542 / DSM 9946 / VI-R2</strain>
    </source>
</reference>
<dbReference type="Pfam" id="PF14326">
    <property type="entry name" value="DUF4384"/>
    <property type="match status" value="1"/>
</dbReference>
<feature type="region of interest" description="Disordered" evidence="1">
    <location>
        <begin position="184"/>
        <end position="218"/>
    </location>
</feature>
<accession>D7BDN7</accession>
<dbReference type="InterPro" id="IPR025493">
    <property type="entry name" value="DUF4384"/>
</dbReference>
<proteinExistence type="predicted"/>
<protein>
    <recommendedName>
        <fullName evidence="2">DUF4384 domain-containing protein</fullName>
    </recommendedName>
</protein>
<organism evidence="3 4">
    <name type="scientific">Allomeiothermus silvanus (strain ATCC 700542 / DSM 9946 / NBRC 106475 / NCIMB 13440 / VI-R2)</name>
    <name type="common">Thermus silvanus</name>
    <dbReference type="NCBI Taxonomy" id="526227"/>
    <lineage>
        <taxon>Bacteria</taxon>
        <taxon>Thermotogati</taxon>
        <taxon>Deinococcota</taxon>
        <taxon>Deinococci</taxon>
        <taxon>Thermales</taxon>
        <taxon>Thermaceae</taxon>
        <taxon>Allomeiothermus</taxon>
    </lineage>
</organism>
<evidence type="ECO:0000256" key="1">
    <source>
        <dbReference type="SAM" id="MobiDB-lite"/>
    </source>
</evidence>
<evidence type="ECO:0000313" key="4">
    <source>
        <dbReference type="Proteomes" id="UP000001916"/>
    </source>
</evidence>
<dbReference type="AlphaFoldDB" id="D7BDN7"/>
<dbReference type="KEGG" id="msv:Mesil_3019"/>
<evidence type="ECO:0000259" key="2">
    <source>
        <dbReference type="Pfam" id="PF14326"/>
    </source>
</evidence>
<evidence type="ECO:0000313" key="3">
    <source>
        <dbReference type="EMBL" id="ADH64857.1"/>
    </source>
</evidence>
<feature type="compositionally biased region" description="Pro residues" evidence="1">
    <location>
        <begin position="185"/>
        <end position="217"/>
    </location>
</feature>
<dbReference type="PANTHER" id="PTHR36194">
    <property type="entry name" value="S-LAYER-LIKE PROTEIN"/>
    <property type="match status" value="1"/>
</dbReference>
<feature type="domain" description="DUF4384" evidence="2">
    <location>
        <begin position="51"/>
        <end position="131"/>
    </location>
</feature>
<dbReference type="STRING" id="526227.Mesil_3019"/>
<keyword evidence="4" id="KW-1185">Reference proteome</keyword>
<dbReference type="Proteomes" id="UP000001916">
    <property type="component" value="Chromosome"/>
</dbReference>
<sequence>MKRFLGVLLLGLVAYAQPRISPQGIIVNPMPTDLQVNTWVDKDPSGSGSPTYTIGEYIILYVQVNQDAYVYLFNINADGKIDLILPNPYDRDNFLRSGQAKAFPPRGARYTLTVSGPEGLDRVLAVASKRPLSLAEIADVQSGDVRVQGAENLARALSIVVTPLPSREWVSDVAYFRVGRGVVQPPAPQPTPAPQPQPTPQPQPSPRPAPPAPPAIPAPASLWYPSPMPGAAIVSQEIAPNEIYIAYQGRSYYEVYLYYERELLARGWVRTRLDNRGGRVKAEYRQGSQKASLKVEYKKGVVEIKLEREQE</sequence>
<dbReference type="OrthoDB" id="5483179at2"/>
<name>D7BDN7_ALLS1</name>
<dbReference type="PANTHER" id="PTHR36194:SF1">
    <property type="entry name" value="S-LAYER-LIKE PROTEIN"/>
    <property type="match status" value="1"/>
</dbReference>
<dbReference type="EMBL" id="CP002042">
    <property type="protein sequence ID" value="ADH64857.1"/>
    <property type="molecule type" value="Genomic_DNA"/>
</dbReference>
<dbReference type="eggNOG" id="COG3895">
    <property type="taxonomic scope" value="Bacteria"/>
</dbReference>
<gene>
    <name evidence="3" type="ordered locus">Mesil_3019</name>
</gene>